<dbReference type="InterPro" id="IPR000835">
    <property type="entry name" value="HTH_MarR-typ"/>
</dbReference>
<dbReference type="GO" id="GO:0006950">
    <property type="term" value="P:response to stress"/>
    <property type="evidence" value="ECO:0007669"/>
    <property type="project" value="TreeGrafter"/>
</dbReference>
<evidence type="ECO:0000313" key="2">
    <source>
        <dbReference type="Proteomes" id="UP000183561"/>
    </source>
</evidence>
<keyword evidence="1" id="KW-0238">DNA-binding</keyword>
<dbReference type="InterPro" id="IPR039422">
    <property type="entry name" value="MarR/SlyA-like"/>
</dbReference>
<dbReference type="EMBL" id="FNSV01000005">
    <property type="protein sequence ID" value="SEB81492.1"/>
    <property type="molecule type" value="Genomic_DNA"/>
</dbReference>
<sequence>MVNSSGEPPSLPGSAADVDCDLGWSVSTLQRHFSDLVAPAVADLPHGTRGYQLLHTVLRKELPTQIGLADYLGIDRTVITYVIDALVEAGLVERVQDPADRRARKIVPTDRGTAHHAALEHDVRIAEESVLRVLAADERVVFRSLLGRVARGSRDDLT</sequence>
<dbReference type="InterPro" id="IPR036390">
    <property type="entry name" value="WH_DNA-bd_sf"/>
</dbReference>
<proteinExistence type="predicted"/>
<name>A0A1H4MGL3_9NOCA</name>
<dbReference type="OrthoDB" id="5506299at2"/>
<dbReference type="PANTHER" id="PTHR33164">
    <property type="entry name" value="TRANSCRIPTIONAL REGULATOR, MARR FAMILY"/>
    <property type="match status" value="1"/>
</dbReference>
<dbReference type="Proteomes" id="UP000183561">
    <property type="component" value="Unassembled WGS sequence"/>
</dbReference>
<dbReference type="PANTHER" id="PTHR33164:SF43">
    <property type="entry name" value="HTH-TYPE TRANSCRIPTIONAL REPRESSOR YETL"/>
    <property type="match status" value="1"/>
</dbReference>
<dbReference type="GO" id="GO:0003700">
    <property type="term" value="F:DNA-binding transcription factor activity"/>
    <property type="evidence" value="ECO:0007669"/>
    <property type="project" value="InterPro"/>
</dbReference>
<dbReference type="Pfam" id="PF01047">
    <property type="entry name" value="MarR"/>
    <property type="match status" value="1"/>
</dbReference>
<gene>
    <name evidence="1" type="ORF">SAMN04490239_1774</name>
</gene>
<reference evidence="2" key="1">
    <citation type="submission" date="2016-10" db="EMBL/GenBank/DDBJ databases">
        <authorList>
            <person name="Varghese N."/>
            <person name="Submissions S."/>
        </authorList>
    </citation>
    <scope>NUCLEOTIDE SEQUENCE [LARGE SCALE GENOMIC DNA]</scope>
    <source>
        <strain evidence="2">DSM 44498</strain>
    </source>
</reference>
<evidence type="ECO:0000313" key="1">
    <source>
        <dbReference type="EMBL" id="SEB81492.1"/>
    </source>
</evidence>
<organism evidence="1 2">
    <name type="scientific">Rhodococcus koreensis</name>
    <dbReference type="NCBI Taxonomy" id="99653"/>
    <lineage>
        <taxon>Bacteria</taxon>
        <taxon>Bacillati</taxon>
        <taxon>Actinomycetota</taxon>
        <taxon>Actinomycetes</taxon>
        <taxon>Mycobacteriales</taxon>
        <taxon>Nocardiaceae</taxon>
        <taxon>Rhodococcus</taxon>
    </lineage>
</organism>
<dbReference type="InterPro" id="IPR036388">
    <property type="entry name" value="WH-like_DNA-bd_sf"/>
</dbReference>
<dbReference type="SMART" id="SM00347">
    <property type="entry name" value="HTH_MARR"/>
    <property type="match status" value="1"/>
</dbReference>
<dbReference type="RefSeq" id="WP_072948687.1">
    <property type="nucleotide sequence ID" value="NZ_CP070609.1"/>
</dbReference>
<keyword evidence="2" id="KW-1185">Reference proteome</keyword>
<dbReference type="PROSITE" id="PS50995">
    <property type="entry name" value="HTH_MARR_2"/>
    <property type="match status" value="1"/>
</dbReference>
<dbReference type="GO" id="GO:0003677">
    <property type="term" value="F:DNA binding"/>
    <property type="evidence" value="ECO:0007669"/>
    <property type="project" value="UniProtKB-KW"/>
</dbReference>
<dbReference type="SUPFAM" id="SSF46785">
    <property type="entry name" value="Winged helix' DNA-binding domain"/>
    <property type="match status" value="1"/>
</dbReference>
<dbReference type="Gene3D" id="1.10.10.10">
    <property type="entry name" value="Winged helix-like DNA-binding domain superfamily/Winged helix DNA-binding domain"/>
    <property type="match status" value="1"/>
</dbReference>
<dbReference type="PRINTS" id="PR00598">
    <property type="entry name" value="HTHMARR"/>
</dbReference>
<accession>A0A1H4MGL3</accession>
<protein>
    <submittedName>
        <fullName evidence="1">DNA-binding transcriptional regulator, MarR family</fullName>
    </submittedName>
</protein>
<dbReference type="AlphaFoldDB" id="A0A1H4MGL3"/>